<dbReference type="EMBL" id="JBHSDJ010000111">
    <property type="protein sequence ID" value="MFC4248018.1"/>
    <property type="molecule type" value="Genomic_DNA"/>
</dbReference>
<evidence type="ECO:0000313" key="1">
    <source>
        <dbReference type="EMBL" id="MFC4248018.1"/>
    </source>
</evidence>
<dbReference type="AlphaFoldDB" id="A0ABD5P133"/>
<protein>
    <submittedName>
        <fullName evidence="1">Uncharacterized protein</fullName>
    </submittedName>
</protein>
<gene>
    <name evidence="1" type="ORF">ACFOZ7_13885</name>
</gene>
<sequence length="147" mass="15445">MTTRRNVLALLAAGSSLAFVADTAGFTRAGVGHAPTVDVATDDAAVRLESEAFETPVDEPRATITVRSRLEATAVTRLESREGTFAFDPDPAIDGPLDLTEPVTVDVRTRIPTDGVVADAIVAVVEGPAVRTGVERRLFVDGVDESV</sequence>
<comment type="caution">
    <text evidence="1">The sequence shown here is derived from an EMBL/GenBank/DDBJ whole genome shotgun (WGS) entry which is preliminary data.</text>
</comment>
<evidence type="ECO:0000313" key="2">
    <source>
        <dbReference type="Proteomes" id="UP001595821"/>
    </source>
</evidence>
<name>A0ABD5P133_9EURY</name>
<reference evidence="1 2" key="1">
    <citation type="journal article" date="2014" name="Int. J. Syst. Evol. Microbiol.">
        <title>Complete genome sequence of Corynebacterium casei LMG S-19264T (=DSM 44701T), isolated from a smear-ripened cheese.</title>
        <authorList>
            <consortium name="US DOE Joint Genome Institute (JGI-PGF)"/>
            <person name="Walter F."/>
            <person name="Albersmeier A."/>
            <person name="Kalinowski J."/>
            <person name="Ruckert C."/>
        </authorList>
    </citation>
    <scope>NUCLEOTIDE SEQUENCE [LARGE SCALE GENOMIC DNA]</scope>
    <source>
        <strain evidence="1 2">IBRC-M 10912</strain>
    </source>
</reference>
<dbReference type="RefSeq" id="WP_246969408.1">
    <property type="nucleotide sequence ID" value="NZ_CP095397.1"/>
</dbReference>
<organism evidence="1 2">
    <name type="scientific">Natribaculum luteum</name>
    <dbReference type="NCBI Taxonomy" id="1586232"/>
    <lineage>
        <taxon>Archaea</taxon>
        <taxon>Methanobacteriati</taxon>
        <taxon>Methanobacteriota</taxon>
        <taxon>Stenosarchaea group</taxon>
        <taxon>Halobacteria</taxon>
        <taxon>Halobacteriales</taxon>
        <taxon>Natrialbaceae</taxon>
        <taxon>Natribaculum</taxon>
    </lineage>
</organism>
<dbReference type="GeneID" id="71855394"/>
<accession>A0ABD5P133</accession>
<dbReference type="Proteomes" id="UP001595821">
    <property type="component" value="Unassembled WGS sequence"/>
</dbReference>
<proteinExistence type="predicted"/>